<dbReference type="GO" id="GO:0003677">
    <property type="term" value="F:DNA binding"/>
    <property type="evidence" value="ECO:0007669"/>
    <property type="project" value="UniProtKB-KW"/>
</dbReference>
<sequence length="47" mass="5680">MRRRNGRRRIVIVRMQNSRNRQVTFSKRCIGLFQKTSELCSLLMLLL</sequence>
<proteinExistence type="predicted"/>
<organism evidence="7 8">
    <name type="scientific">Solanum bulbocastanum</name>
    <name type="common">Wild potato</name>
    <dbReference type="NCBI Taxonomy" id="147425"/>
    <lineage>
        <taxon>Eukaryota</taxon>
        <taxon>Viridiplantae</taxon>
        <taxon>Streptophyta</taxon>
        <taxon>Embryophyta</taxon>
        <taxon>Tracheophyta</taxon>
        <taxon>Spermatophyta</taxon>
        <taxon>Magnoliopsida</taxon>
        <taxon>eudicotyledons</taxon>
        <taxon>Gunneridae</taxon>
        <taxon>Pentapetalae</taxon>
        <taxon>asterids</taxon>
        <taxon>lamiids</taxon>
        <taxon>Solanales</taxon>
        <taxon>Solanaceae</taxon>
        <taxon>Solanoideae</taxon>
        <taxon>Solaneae</taxon>
        <taxon>Solanum</taxon>
    </lineage>
</organism>
<dbReference type="InterPro" id="IPR036879">
    <property type="entry name" value="TF_MADSbox_sf"/>
</dbReference>
<dbReference type="Pfam" id="PF00319">
    <property type="entry name" value="SRF-TF"/>
    <property type="match status" value="1"/>
</dbReference>
<dbReference type="InterPro" id="IPR002100">
    <property type="entry name" value="TF_MADSbox"/>
</dbReference>
<feature type="domain" description="MADS-box" evidence="6">
    <location>
        <begin position="5"/>
        <end position="42"/>
    </location>
</feature>
<comment type="subcellular location">
    <subcellularLocation>
        <location evidence="1">Nucleus</location>
    </subcellularLocation>
</comment>
<evidence type="ECO:0000256" key="4">
    <source>
        <dbReference type="ARBA" id="ARBA00023163"/>
    </source>
</evidence>
<evidence type="ECO:0000259" key="6">
    <source>
        <dbReference type="PROSITE" id="PS50066"/>
    </source>
</evidence>
<name>A0AAN8Y907_SOLBU</name>
<dbReference type="AlphaFoldDB" id="A0AAN8Y907"/>
<dbReference type="GO" id="GO:0005634">
    <property type="term" value="C:nucleus"/>
    <property type="evidence" value="ECO:0007669"/>
    <property type="project" value="UniProtKB-SubCell"/>
</dbReference>
<keyword evidence="5" id="KW-0539">Nucleus</keyword>
<gene>
    <name evidence="7" type="ORF">RDI58_017603</name>
</gene>
<evidence type="ECO:0000256" key="5">
    <source>
        <dbReference type="ARBA" id="ARBA00023242"/>
    </source>
</evidence>
<dbReference type="GO" id="GO:0046983">
    <property type="term" value="F:protein dimerization activity"/>
    <property type="evidence" value="ECO:0007669"/>
    <property type="project" value="InterPro"/>
</dbReference>
<dbReference type="Proteomes" id="UP001371456">
    <property type="component" value="Unassembled WGS sequence"/>
</dbReference>
<evidence type="ECO:0000256" key="1">
    <source>
        <dbReference type="ARBA" id="ARBA00004123"/>
    </source>
</evidence>
<evidence type="ECO:0000313" key="7">
    <source>
        <dbReference type="EMBL" id="KAK6784149.1"/>
    </source>
</evidence>
<keyword evidence="2" id="KW-0805">Transcription regulation</keyword>
<evidence type="ECO:0000313" key="8">
    <source>
        <dbReference type="Proteomes" id="UP001371456"/>
    </source>
</evidence>
<evidence type="ECO:0000256" key="3">
    <source>
        <dbReference type="ARBA" id="ARBA00023125"/>
    </source>
</evidence>
<accession>A0AAN8Y907</accession>
<dbReference type="EMBL" id="JBANQN010000007">
    <property type="protein sequence ID" value="KAK6784149.1"/>
    <property type="molecule type" value="Genomic_DNA"/>
</dbReference>
<comment type="caution">
    <text evidence="7">The sequence shown here is derived from an EMBL/GenBank/DDBJ whole genome shotgun (WGS) entry which is preliminary data.</text>
</comment>
<protein>
    <recommendedName>
        <fullName evidence="6">MADS-box domain-containing protein</fullName>
    </recommendedName>
</protein>
<dbReference type="Gene3D" id="3.40.1810.10">
    <property type="entry name" value="Transcription factor, MADS-box"/>
    <property type="match status" value="1"/>
</dbReference>
<keyword evidence="4" id="KW-0804">Transcription</keyword>
<dbReference type="PRINTS" id="PR00404">
    <property type="entry name" value="MADSDOMAIN"/>
</dbReference>
<keyword evidence="3" id="KW-0238">DNA-binding</keyword>
<keyword evidence="8" id="KW-1185">Reference proteome</keyword>
<evidence type="ECO:0000256" key="2">
    <source>
        <dbReference type="ARBA" id="ARBA00023015"/>
    </source>
</evidence>
<dbReference type="PROSITE" id="PS50066">
    <property type="entry name" value="MADS_BOX_2"/>
    <property type="match status" value="1"/>
</dbReference>
<dbReference type="SUPFAM" id="SSF55455">
    <property type="entry name" value="SRF-like"/>
    <property type="match status" value="1"/>
</dbReference>
<reference evidence="7 8" key="1">
    <citation type="submission" date="2024-02" db="EMBL/GenBank/DDBJ databases">
        <title>de novo genome assembly of Solanum bulbocastanum strain 11H21.</title>
        <authorList>
            <person name="Hosaka A.J."/>
        </authorList>
    </citation>
    <scope>NUCLEOTIDE SEQUENCE [LARGE SCALE GENOMIC DNA]</scope>
    <source>
        <tissue evidence="7">Young leaves</tissue>
    </source>
</reference>